<gene>
    <name evidence="2" type="ORF">BAOM_3011</name>
</gene>
<dbReference type="AlphaFoldDB" id="A0A3Q9RP90"/>
<name>A0A3Q9RP90_9BACI</name>
<dbReference type="OrthoDB" id="583824at2"/>
<evidence type="ECO:0000313" key="2">
    <source>
        <dbReference type="EMBL" id="AZV43620.1"/>
    </source>
</evidence>
<dbReference type="InterPro" id="IPR025487">
    <property type="entry name" value="DUF4379"/>
</dbReference>
<dbReference type="EMBL" id="CP026095">
    <property type="protein sequence ID" value="AZV43620.1"/>
    <property type="molecule type" value="Genomic_DNA"/>
</dbReference>
<dbReference type="Gene3D" id="3.40.960.10">
    <property type="entry name" value="VSR Endonuclease"/>
    <property type="match status" value="1"/>
</dbReference>
<proteinExistence type="predicted"/>
<organism evidence="2 3">
    <name type="scientific">Peribacillus asahii</name>
    <dbReference type="NCBI Taxonomy" id="228899"/>
    <lineage>
        <taxon>Bacteria</taxon>
        <taxon>Bacillati</taxon>
        <taxon>Bacillota</taxon>
        <taxon>Bacilli</taxon>
        <taxon>Bacillales</taxon>
        <taxon>Bacillaceae</taxon>
        <taxon>Peribacillus</taxon>
    </lineage>
</organism>
<protein>
    <recommendedName>
        <fullName evidence="1">Treble clef zinc finger domain-containing protein</fullName>
    </recommendedName>
</protein>
<dbReference type="Pfam" id="PF14311">
    <property type="entry name" value="DUF4379"/>
    <property type="match status" value="1"/>
</dbReference>
<dbReference type="Gene3D" id="1.10.10.10">
    <property type="entry name" value="Winged helix-like DNA-binding domain superfamily/Winged helix DNA-binding domain"/>
    <property type="match status" value="2"/>
</dbReference>
<evidence type="ECO:0000313" key="3">
    <source>
        <dbReference type="Proteomes" id="UP000283095"/>
    </source>
</evidence>
<evidence type="ECO:0000259" key="1">
    <source>
        <dbReference type="Pfam" id="PF14311"/>
    </source>
</evidence>
<dbReference type="KEGG" id="pasa:BAOM_3011"/>
<dbReference type="RefSeq" id="WP_127760761.1">
    <property type="nucleotide sequence ID" value="NZ_CP026095.1"/>
</dbReference>
<accession>A0A3Q9RP90</accession>
<reference evidence="2 3" key="1">
    <citation type="submission" date="2018-01" db="EMBL/GenBank/DDBJ databases">
        <title>Bacillus asahii Genome sequencing and assembly.</title>
        <authorList>
            <person name="Jiang H."/>
            <person name="Feng Y."/>
            <person name="Zhao F."/>
            <person name="Lin X."/>
        </authorList>
    </citation>
    <scope>NUCLEOTIDE SEQUENCE [LARGE SCALE GENOMIC DNA]</scope>
    <source>
        <strain evidence="2 3">OM18</strain>
    </source>
</reference>
<dbReference type="InterPro" id="IPR003647">
    <property type="entry name" value="Intron_nuc_1_rpt"/>
</dbReference>
<feature type="domain" description="Treble clef zinc finger" evidence="1">
    <location>
        <begin position="130"/>
        <end position="182"/>
    </location>
</feature>
<dbReference type="SMART" id="SM00497">
    <property type="entry name" value="IENR1"/>
    <property type="match status" value="2"/>
</dbReference>
<dbReference type="InterPro" id="IPR036388">
    <property type="entry name" value="WH-like_DNA-bd_sf"/>
</dbReference>
<sequence>MSKLMAILEKEILVEASGMNIKHYEEIGYTIPRQKDRKGRLNVKKGTKILVKVTDLPRRSSTLVTKICDECGKHIGEIAYASLMANRNKGDGIDRCRKCAMLKNGINRKENVPYEKSLDYFAKTNNKEYLLEEFSDKNDKKPENINYCTTDEYLWICNKCKSEFVMQPAYRSSGGNCPYCIGRKVNHTNCLWTTHPEIAKLLKNKERGYEVLSTHSKSLEILKCDKCGYESEKIINHIRKYGFVCPKCSDAVSYPEKFMASMLDQINIEHKKEKTFEWSKVNNSKKRYDFYIPSLNCIVETHGKQHYDGGFEYHNGGKTLEEERKNDLIKKELAINNGIQHYIIIDCRESSIEYIKSNIMSSDLSVLLNLNEIDWLKCHEYACNSMVKAACDLWNEGVKSTSEIKNKLSIGKGTALRYLKQGAELGWCDYDPKKVSSKARSINGKINGKKKSKKVVQLSPKREFINEFESMEAARIATNAKNIPAVCKGIFKSSGGFLWMYKEDYEKNKDYLLSLPEVQVSRERKVIQLSLNGEFIKEWSSVKEATSISHGIRRVCKGRQKTAGGYKWMYKEDYDNIYKSTNKGVKI</sequence>
<dbReference type="Proteomes" id="UP000283095">
    <property type="component" value="Chromosome"/>
</dbReference>